<organism evidence="1">
    <name type="scientific">marine sediment metagenome</name>
    <dbReference type="NCBI Taxonomy" id="412755"/>
    <lineage>
        <taxon>unclassified sequences</taxon>
        <taxon>metagenomes</taxon>
        <taxon>ecological metagenomes</taxon>
    </lineage>
</organism>
<reference evidence="1" key="1">
    <citation type="journal article" date="2015" name="Nature">
        <title>Complex archaea that bridge the gap between prokaryotes and eukaryotes.</title>
        <authorList>
            <person name="Spang A."/>
            <person name="Saw J.H."/>
            <person name="Jorgensen S.L."/>
            <person name="Zaremba-Niedzwiedzka K."/>
            <person name="Martijn J."/>
            <person name="Lind A.E."/>
            <person name="van Eijk R."/>
            <person name="Schleper C."/>
            <person name="Guy L."/>
            <person name="Ettema T.J."/>
        </authorList>
    </citation>
    <scope>NUCLEOTIDE SEQUENCE</scope>
</reference>
<dbReference type="AlphaFoldDB" id="A0A0F9GJ86"/>
<accession>A0A0F9GJ86</accession>
<gene>
    <name evidence="1" type="ORF">LCGC14_1819980</name>
</gene>
<protein>
    <submittedName>
        <fullName evidence="1">Uncharacterized protein</fullName>
    </submittedName>
</protein>
<comment type="caution">
    <text evidence="1">The sequence shown here is derived from an EMBL/GenBank/DDBJ whole genome shotgun (WGS) entry which is preliminary data.</text>
</comment>
<dbReference type="EMBL" id="LAZR01017811">
    <property type="protein sequence ID" value="KKL98884.1"/>
    <property type="molecule type" value="Genomic_DNA"/>
</dbReference>
<proteinExistence type="predicted"/>
<sequence length="149" mass="17655">MRRILRTINFKNKRLEQYSWHKEGDFIVKRDMLIQGFPIILKYKIKKSKMVKDLKIWCTKCDVVLKKKGVALDCPEDGIFYVCPKCEYKIVVFENERNKQQKQELIAKFLSDLKGLKIWANEHKKDAYDPIGSLIDDIDDTLIAKWEGE</sequence>
<evidence type="ECO:0000313" key="1">
    <source>
        <dbReference type="EMBL" id="KKL98884.1"/>
    </source>
</evidence>
<name>A0A0F9GJ86_9ZZZZ</name>